<dbReference type="GO" id="GO:0016301">
    <property type="term" value="F:kinase activity"/>
    <property type="evidence" value="ECO:0007669"/>
    <property type="project" value="UniProtKB-KW"/>
</dbReference>
<evidence type="ECO:0000256" key="7">
    <source>
        <dbReference type="ARBA" id="ARBA00022777"/>
    </source>
</evidence>
<proteinExistence type="predicted"/>
<dbReference type="InterPro" id="IPR004720">
    <property type="entry name" value="PTS_IIB_sorbose-sp"/>
</dbReference>
<keyword evidence="5" id="KW-0808">Transferase</keyword>
<protein>
    <submittedName>
        <fullName evidence="9">PTS sugar transporter subunit IIB</fullName>
    </submittedName>
</protein>
<feature type="domain" description="PTS EIIB type-4" evidence="8">
    <location>
        <begin position="18"/>
        <end position="138"/>
    </location>
</feature>
<evidence type="ECO:0000256" key="2">
    <source>
        <dbReference type="ARBA" id="ARBA00022448"/>
    </source>
</evidence>
<evidence type="ECO:0000256" key="1">
    <source>
        <dbReference type="ARBA" id="ARBA00004496"/>
    </source>
</evidence>
<evidence type="ECO:0000259" key="8">
    <source>
        <dbReference type="Pfam" id="PF03830"/>
    </source>
</evidence>
<keyword evidence="2" id="KW-0813">Transport</keyword>
<dbReference type="RefSeq" id="WP_047341560.1">
    <property type="nucleotide sequence ID" value="NZ_JAXOGD010000016.1"/>
</dbReference>
<accession>A0AAP6ILZ5</accession>
<evidence type="ECO:0000256" key="6">
    <source>
        <dbReference type="ARBA" id="ARBA00022683"/>
    </source>
</evidence>
<dbReference type="Proteomes" id="UP001290582">
    <property type="component" value="Unassembled WGS sequence"/>
</dbReference>
<comment type="subcellular location">
    <subcellularLocation>
        <location evidence="1">Cytoplasm</location>
    </subcellularLocation>
</comment>
<comment type="caution">
    <text evidence="9">The sequence shown here is derived from an EMBL/GenBank/DDBJ whole genome shotgun (WGS) entry which is preliminary data.</text>
</comment>
<keyword evidence="7" id="KW-0418">Kinase</keyword>
<organism evidence="9 10">
    <name type="scientific">Enterococcus cecorum</name>
    <dbReference type="NCBI Taxonomy" id="44008"/>
    <lineage>
        <taxon>Bacteria</taxon>
        <taxon>Bacillati</taxon>
        <taxon>Bacillota</taxon>
        <taxon>Bacilli</taxon>
        <taxon>Lactobacillales</taxon>
        <taxon>Enterococcaceae</taxon>
        <taxon>Enterococcus</taxon>
    </lineage>
</organism>
<dbReference type="InterPro" id="IPR036667">
    <property type="entry name" value="PTS_IIB_sorbose-sp_sf"/>
</dbReference>
<evidence type="ECO:0000313" key="10">
    <source>
        <dbReference type="Proteomes" id="UP001290582"/>
    </source>
</evidence>
<dbReference type="Gene3D" id="3.40.35.10">
    <property type="entry name" value="Phosphotransferase system, sorbose subfamily IIB component"/>
    <property type="match status" value="1"/>
</dbReference>
<dbReference type="EMBL" id="JAXOGL010000005">
    <property type="protein sequence ID" value="MDZ5597548.1"/>
    <property type="molecule type" value="Genomic_DNA"/>
</dbReference>
<evidence type="ECO:0000256" key="4">
    <source>
        <dbReference type="ARBA" id="ARBA00022597"/>
    </source>
</evidence>
<keyword evidence="4 9" id="KW-0762">Sugar transport</keyword>
<name>A0AAP6ILZ5_9ENTE</name>
<dbReference type="GO" id="GO:0005737">
    <property type="term" value="C:cytoplasm"/>
    <property type="evidence" value="ECO:0007669"/>
    <property type="project" value="UniProtKB-SubCell"/>
</dbReference>
<sequence>MISLVVINREIFSEKDIQSWCSRYRIQRIIVFSNNINNNSVKKMSLKLHKPSDVKLNLIADSNLEYFLKKICFIDENLMLIFDDAVTMSRIIKEMNYKEKVFINDFLLTNKTINPYYSNSEIIDAIKTLLENNNNVIFKKNIYSSEVNVARYLCEGVK</sequence>
<keyword evidence="6" id="KW-0598">Phosphotransferase system</keyword>
<reference evidence="9" key="1">
    <citation type="submission" date="2023-12" db="EMBL/GenBank/DDBJ databases">
        <title>Molecular genomic analyses of Enterococcus cecorum from sepsis oubreaks in broilers.</title>
        <authorList>
            <person name="Rhoads D."/>
            <person name="Alrubaye A."/>
        </authorList>
    </citation>
    <scope>NUCLEOTIDE SEQUENCE</scope>
    <source>
        <strain evidence="9">1755</strain>
    </source>
</reference>
<dbReference type="Pfam" id="PF03830">
    <property type="entry name" value="PTSIIB_sorb"/>
    <property type="match status" value="1"/>
</dbReference>
<evidence type="ECO:0000256" key="3">
    <source>
        <dbReference type="ARBA" id="ARBA00022490"/>
    </source>
</evidence>
<dbReference type="AlphaFoldDB" id="A0AAP6ILZ5"/>
<dbReference type="SUPFAM" id="SSF52728">
    <property type="entry name" value="PTS IIb component"/>
    <property type="match status" value="1"/>
</dbReference>
<evidence type="ECO:0000313" key="9">
    <source>
        <dbReference type="EMBL" id="MDZ5597548.1"/>
    </source>
</evidence>
<gene>
    <name evidence="9" type="ORF">U1294_04805</name>
</gene>
<keyword evidence="3" id="KW-0963">Cytoplasm</keyword>
<dbReference type="GO" id="GO:0008982">
    <property type="term" value="F:protein-N(PI)-phosphohistidine-sugar phosphotransferase activity"/>
    <property type="evidence" value="ECO:0007669"/>
    <property type="project" value="InterPro"/>
</dbReference>
<evidence type="ECO:0000256" key="5">
    <source>
        <dbReference type="ARBA" id="ARBA00022679"/>
    </source>
</evidence>
<dbReference type="GO" id="GO:0009401">
    <property type="term" value="P:phosphoenolpyruvate-dependent sugar phosphotransferase system"/>
    <property type="evidence" value="ECO:0007669"/>
    <property type="project" value="UniProtKB-KW"/>
</dbReference>